<dbReference type="PROSITE" id="PS50109">
    <property type="entry name" value="HIS_KIN"/>
    <property type="match status" value="1"/>
</dbReference>
<dbReference type="RefSeq" id="WP_186906845.1">
    <property type="nucleotide sequence ID" value="NZ_JACOPP010000004.1"/>
</dbReference>
<dbReference type="GO" id="GO:0005886">
    <property type="term" value="C:plasma membrane"/>
    <property type="evidence" value="ECO:0007669"/>
    <property type="project" value="UniProtKB-SubCell"/>
</dbReference>
<keyword evidence="7 13" id="KW-0418">Kinase</keyword>
<protein>
    <recommendedName>
        <fullName evidence="3">histidine kinase</fullName>
        <ecNumber evidence="3">2.7.13.3</ecNumber>
    </recommendedName>
</protein>
<keyword evidence="4" id="KW-1003">Cell membrane</keyword>
<evidence type="ECO:0000256" key="7">
    <source>
        <dbReference type="ARBA" id="ARBA00022777"/>
    </source>
</evidence>
<reference evidence="13" key="1">
    <citation type="submission" date="2020-08" db="EMBL/GenBank/DDBJ databases">
        <title>Genome public.</title>
        <authorList>
            <person name="Liu C."/>
            <person name="Sun Q."/>
        </authorList>
    </citation>
    <scope>NUCLEOTIDE SEQUENCE</scope>
    <source>
        <strain evidence="13">NSJ-51</strain>
    </source>
</reference>
<dbReference type="InterPro" id="IPR004358">
    <property type="entry name" value="Sig_transdc_His_kin-like_C"/>
</dbReference>
<evidence type="ECO:0000256" key="11">
    <source>
        <dbReference type="SAM" id="Phobius"/>
    </source>
</evidence>
<evidence type="ECO:0000256" key="4">
    <source>
        <dbReference type="ARBA" id="ARBA00022475"/>
    </source>
</evidence>
<sequence length="344" mass="38084">MTAGWFWRDKAPYLAGLGFSVLLSAVLLWVLSVHPGAIALLCLVFLLGGLLPLTAEYIRKKTFYDEAMGMLDALERKYLFSELLEQPSFPEGVLFCRAMEETNKAMNDALAAARRDMADYREYIETWVHEVKTPIASARLTLENLPGPPLQGLEEALFQIEGYVEQALFYARSGAVERDYVVRPMALRQAASDAVKKYARPLIAAGFSVELEGLDAVAYADGKWVEFILGQLISNAIKYRGEHPRLVFTQSRAEQSVALNVADNGVGIPQADLPRVCEKGFTGENGRKLSKRSTGLGLYLCRTLCGRLGLGFSIASQAGEGTRVSIIFPKGRFYLLGEREELKQ</sequence>
<dbReference type="EC" id="2.7.13.3" evidence="3"/>
<evidence type="ECO:0000259" key="12">
    <source>
        <dbReference type="PROSITE" id="PS50109"/>
    </source>
</evidence>
<dbReference type="Proteomes" id="UP000661435">
    <property type="component" value="Unassembled WGS sequence"/>
</dbReference>
<evidence type="ECO:0000256" key="6">
    <source>
        <dbReference type="ARBA" id="ARBA00022692"/>
    </source>
</evidence>
<dbReference type="InterPro" id="IPR005467">
    <property type="entry name" value="His_kinase_dom"/>
</dbReference>
<evidence type="ECO:0000256" key="9">
    <source>
        <dbReference type="ARBA" id="ARBA00023012"/>
    </source>
</evidence>
<evidence type="ECO:0000256" key="10">
    <source>
        <dbReference type="ARBA" id="ARBA00023136"/>
    </source>
</evidence>
<feature type="domain" description="Histidine kinase" evidence="12">
    <location>
        <begin position="126"/>
        <end position="332"/>
    </location>
</feature>
<dbReference type="SUPFAM" id="SSF55874">
    <property type="entry name" value="ATPase domain of HSP90 chaperone/DNA topoisomerase II/histidine kinase"/>
    <property type="match status" value="1"/>
</dbReference>
<dbReference type="PANTHER" id="PTHR45453">
    <property type="entry name" value="PHOSPHATE REGULON SENSOR PROTEIN PHOR"/>
    <property type="match status" value="1"/>
</dbReference>
<dbReference type="AlphaFoldDB" id="A0A8J6M4R0"/>
<comment type="subcellular location">
    <subcellularLocation>
        <location evidence="2">Cell membrane</location>
        <topology evidence="2">Multi-pass membrane protein</topology>
    </subcellularLocation>
</comment>
<evidence type="ECO:0000256" key="1">
    <source>
        <dbReference type="ARBA" id="ARBA00000085"/>
    </source>
</evidence>
<feature type="transmembrane region" description="Helical" evidence="11">
    <location>
        <begin position="12"/>
        <end position="31"/>
    </location>
</feature>
<dbReference type="GO" id="GO:0000155">
    <property type="term" value="F:phosphorelay sensor kinase activity"/>
    <property type="evidence" value="ECO:0007669"/>
    <property type="project" value="TreeGrafter"/>
</dbReference>
<dbReference type="PRINTS" id="PR00344">
    <property type="entry name" value="BCTRLSENSOR"/>
</dbReference>
<keyword evidence="5" id="KW-0808">Transferase</keyword>
<dbReference type="GO" id="GO:0016036">
    <property type="term" value="P:cellular response to phosphate starvation"/>
    <property type="evidence" value="ECO:0007669"/>
    <property type="project" value="TreeGrafter"/>
</dbReference>
<dbReference type="Pfam" id="PF02518">
    <property type="entry name" value="HATPase_c"/>
    <property type="match status" value="1"/>
</dbReference>
<keyword evidence="8 11" id="KW-1133">Transmembrane helix</keyword>
<feature type="transmembrane region" description="Helical" evidence="11">
    <location>
        <begin position="37"/>
        <end position="58"/>
    </location>
</feature>
<dbReference type="EMBL" id="JACOPP010000004">
    <property type="protein sequence ID" value="MBC5732947.1"/>
    <property type="molecule type" value="Genomic_DNA"/>
</dbReference>
<dbReference type="SMART" id="SM00387">
    <property type="entry name" value="HATPase_c"/>
    <property type="match status" value="1"/>
</dbReference>
<gene>
    <name evidence="13" type="ORF">H8S57_04295</name>
</gene>
<evidence type="ECO:0000313" key="13">
    <source>
        <dbReference type="EMBL" id="MBC5732947.1"/>
    </source>
</evidence>
<evidence type="ECO:0000313" key="14">
    <source>
        <dbReference type="Proteomes" id="UP000661435"/>
    </source>
</evidence>
<dbReference type="PANTHER" id="PTHR45453:SF2">
    <property type="entry name" value="HISTIDINE KINASE"/>
    <property type="match status" value="1"/>
</dbReference>
<proteinExistence type="predicted"/>
<keyword evidence="6 11" id="KW-0812">Transmembrane</keyword>
<evidence type="ECO:0000256" key="8">
    <source>
        <dbReference type="ARBA" id="ARBA00022989"/>
    </source>
</evidence>
<keyword evidence="14" id="KW-1185">Reference proteome</keyword>
<comment type="catalytic activity">
    <reaction evidence="1">
        <text>ATP + protein L-histidine = ADP + protein N-phospho-L-histidine.</text>
        <dbReference type="EC" id="2.7.13.3"/>
    </reaction>
</comment>
<dbReference type="InterPro" id="IPR050351">
    <property type="entry name" value="BphY/WalK/GraS-like"/>
</dbReference>
<evidence type="ECO:0000256" key="3">
    <source>
        <dbReference type="ARBA" id="ARBA00012438"/>
    </source>
</evidence>
<organism evidence="13 14">
    <name type="scientific">Lawsonibacter hominis</name>
    <dbReference type="NCBI Taxonomy" id="2763053"/>
    <lineage>
        <taxon>Bacteria</taxon>
        <taxon>Bacillati</taxon>
        <taxon>Bacillota</taxon>
        <taxon>Clostridia</taxon>
        <taxon>Eubacteriales</taxon>
        <taxon>Oscillospiraceae</taxon>
        <taxon>Lawsonibacter</taxon>
    </lineage>
</organism>
<keyword evidence="10 11" id="KW-0472">Membrane</keyword>
<dbReference type="InterPro" id="IPR036890">
    <property type="entry name" value="HATPase_C_sf"/>
</dbReference>
<accession>A0A8J6M4R0</accession>
<dbReference type="Gene3D" id="3.30.565.10">
    <property type="entry name" value="Histidine kinase-like ATPase, C-terminal domain"/>
    <property type="match status" value="1"/>
</dbReference>
<comment type="caution">
    <text evidence="13">The sequence shown here is derived from an EMBL/GenBank/DDBJ whole genome shotgun (WGS) entry which is preliminary data.</text>
</comment>
<evidence type="ECO:0000256" key="2">
    <source>
        <dbReference type="ARBA" id="ARBA00004651"/>
    </source>
</evidence>
<dbReference type="GO" id="GO:0004721">
    <property type="term" value="F:phosphoprotein phosphatase activity"/>
    <property type="evidence" value="ECO:0007669"/>
    <property type="project" value="TreeGrafter"/>
</dbReference>
<dbReference type="InterPro" id="IPR003594">
    <property type="entry name" value="HATPase_dom"/>
</dbReference>
<name>A0A8J6M4R0_9FIRM</name>
<keyword evidence="9" id="KW-0902">Two-component regulatory system</keyword>
<evidence type="ECO:0000256" key="5">
    <source>
        <dbReference type="ARBA" id="ARBA00022679"/>
    </source>
</evidence>